<dbReference type="GO" id="GO:0043139">
    <property type="term" value="F:5'-3' DNA helicase activity"/>
    <property type="evidence" value="ECO:0007669"/>
    <property type="project" value="UniProtKB-EC"/>
</dbReference>
<dbReference type="PANTHER" id="PTHR47642:SF5">
    <property type="entry name" value="ATP-DEPENDENT DNA HELICASE"/>
    <property type="match status" value="1"/>
</dbReference>
<dbReference type="InterPro" id="IPR051055">
    <property type="entry name" value="PIF1_helicase"/>
</dbReference>
<dbReference type="PANTHER" id="PTHR47642">
    <property type="entry name" value="ATP-DEPENDENT DNA HELICASE"/>
    <property type="match status" value="1"/>
</dbReference>
<dbReference type="GO" id="GO:0016787">
    <property type="term" value="F:hydrolase activity"/>
    <property type="evidence" value="ECO:0007669"/>
    <property type="project" value="UniProtKB-KW"/>
</dbReference>
<comment type="similarity">
    <text evidence="1">Belongs to the helicase family.</text>
</comment>
<dbReference type="Proteomes" id="UP000807306">
    <property type="component" value="Unassembled WGS sequence"/>
</dbReference>
<protein>
    <recommendedName>
        <fullName evidence="1">ATP-dependent DNA helicase</fullName>
        <ecNumber evidence="1">5.6.2.3</ecNumber>
    </recommendedName>
</protein>
<comment type="catalytic activity">
    <reaction evidence="1">
        <text>ATP + H2O = ADP + phosphate + H(+)</text>
        <dbReference type="Rhea" id="RHEA:13065"/>
        <dbReference type="ChEBI" id="CHEBI:15377"/>
        <dbReference type="ChEBI" id="CHEBI:15378"/>
        <dbReference type="ChEBI" id="CHEBI:30616"/>
        <dbReference type="ChEBI" id="CHEBI:43474"/>
        <dbReference type="ChEBI" id="CHEBI:456216"/>
        <dbReference type="EC" id="5.6.2.3"/>
    </reaction>
</comment>
<sequence length="212" mass="24936">MPFGGLQLIISGDFFQLPPVPDKSHNRIAPVVFAFDAHAWDECIKRPIFLTQVFRQTDNSFIDILTNIRHGRIPDRDLQRLRELSRPIYYEDGIQATELYPLRREVQECNEARLAALDGSPVHYFAMDFAGCDVEKFPLTDSEAETLLERMIALPWVSLKVFGLHTWFYSPHRLISLILTGRRHCDANHEYQYRRGASKWNSRHRRRIRYYS</sequence>
<dbReference type="InterPro" id="IPR010285">
    <property type="entry name" value="DNA_helicase_pif1-like_DEAD"/>
</dbReference>
<evidence type="ECO:0000313" key="3">
    <source>
        <dbReference type="EMBL" id="KAF9523585.1"/>
    </source>
</evidence>
<dbReference type="EMBL" id="MU157914">
    <property type="protein sequence ID" value="KAF9523585.1"/>
    <property type="molecule type" value="Genomic_DNA"/>
</dbReference>
<dbReference type="GO" id="GO:0005524">
    <property type="term" value="F:ATP binding"/>
    <property type="evidence" value="ECO:0007669"/>
    <property type="project" value="UniProtKB-KW"/>
</dbReference>
<keyword evidence="4" id="KW-1185">Reference proteome</keyword>
<name>A0A9P6E6W8_9AGAR</name>
<keyword evidence="1" id="KW-0227">DNA damage</keyword>
<dbReference type="GO" id="GO:0000723">
    <property type="term" value="P:telomere maintenance"/>
    <property type="evidence" value="ECO:0007669"/>
    <property type="project" value="InterPro"/>
</dbReference>
<proteinExistence type="inferred from homology"/>
<comment type="caution">
    <text evidence="3">The sequence shown here is derived from an EMBL/GenBank/DDBJ whole genome shotgun (WGS) entry which is preliminary data.</text>
</comment>
<dbReference type="OrthoDB" id="432234at2759"/>
<dbReference type="InterPro" id="IPR027417">
    <property type="entry name" value="P-loop_NTPase"/>
</dbReference>
<dbReference type="GO" id="GO:0006281">
    <property type="term" value="P:DNA repair"/>
    <property type="evidence" value="ECO:0007669"/>
    <property type="project" value="UniProtKB-KW"/>
</dbReference>
<dbReference type="EC" id="5.6.2.3" evidence="1"/>
<keyword evidence="1" id="KW-0547">Nucleotide-binding</keyword>
<keyword evidence="1" id="KW-0234">DNA repair</keyword>
<evidence type="ECO:0000313" key="4">
    <source>
        <dbReference type="Proteomes" id="UP000807306"/>
    </source>
</evidence>
<organism evidence="3 4">
    <name type="scientific">Crepidotus variabilis</name>
    <dbReference type="NCBI Taxonomy" id="179855"/>
    <lineage>
        <taxon>Eukaryota</taxon>
        <taxon>Fungi</taxon>
        <taxon>Dikarya</taxon>
        <taxon>Basidiomycota</taxon>
        <taxon>Agaricomycotina</taxon>
        <taxon>Agaricomycetes</taxon>
        <taxon>Agaricomycetidae</taxon>
        <taxon>Agaricales</taxon>
        <taxon>Agaricineae</taxon>
        <taxon>Crepidotaceae</taxon>
        <taxon>Crepidotus</taxon>
    </lineage>
</organism>
<reference evidence="3" key="1">
    <citation type="submission" date="2020-11" db="EMBL/GenBank/DDBJ databases">
        <authorList>
            <consortium name="DOE Joint Genome Institute"/>
            <person name="Ahrendt S."/>
            <person name="Riley R."/>
            <person name="Andreopoulos W."/>
            <person name="Labutti K."/>
            <person name="Pangilinan J."/>
            <person name="Ruiz-Duenas F.J."/>
            <person name="Barrasa J.M."/>
            <person name="Sanchez-Garcia M."/>
            <person name="Camarero S."/>
            <person name="Miyauchi S."/>
            <person name="Serrano A."/>
            <person name="Linde D."/>
            <person name="Babiker R."/>
            <person name="Drula E."/>
            <person name="Ayuso-Fernandez I."/>
            <person name="Pacheco R."/>
            <person name="Padilla G."/>
            <person name="Ferreira P."/>
            <person name="Barriuso J."/>
            <person name="Kellner H."/>
            <person name="Castanera R."/>
            <person name="Alfaro M."/>
            <person name="Ramirez L."/>
            <person name="Pisabarro A.G."/>
            <person name="Kuo A."/>
            <person name="Tritt A."/>
            <person name="Lipzen A."/>
            <person name="He G."/>
            <person name="Yan M."/>
            <person name="Ng V."/>
            <person name="Cullen D."/>
            <person name="Martin F."/>
            <person name="Rosso M.-N."/>
            <person name="Henrissat B."/>
            <person name="Hibbett D."/>
            <person name="Martinez A.T."/>
            <person name="Grigoriev I.V."/>
        </authorList>
    </citation>
    <scope>NUCLEOTIDE SEQUENCE</scope>
    <source>
        <strain evidence="3">CBS 506.95</strain>
    </source>
</reference>
<comment type="cofactor">
    <cofactor evidence="1">
        <name>Mg(2+)</name>
        <dbReference type="ChEBI" id="CHEBI:18420"/>
    </cofactor>
</comment>
<keyword evidence="1" id="KW-0067">ATP-binding</keyword>
<keyword evidence="1" id="KW-0378">Hydrolase</keyword>
<keyword evidence="1" id="KW-0347">Helicase</keyword>
<evidence type="ECO:0000259" key="2">
    <source>
        <dbReference type="Pfam" id="PF05970"/>
    </source>
</evidence>
<keyword evidence="1" id="KW-0233">DNA recombination</keyword>
<dbReference type="Pfam" id="PF05970">
    <property type="entry name" value="PIF1"/>
    <property type="match status" value="1"/>
</dbReference>
<dbReference type="AlphaFoldDB" id="A0A9P6E6W8"/>
<feature type="domain" description="DNA helicase Pif1-like DEAD-box helicase" evidence="2">
    <location>
        <begin position="2"/>
        <end position="76"/>
    </location>
</feature>
<evidence type="ECO:0000256" key="1">
    <source>
        <dbReference type="RuleBase" id="RU363044"/>
    </source>
</evidence>
<dbReference type="GO" id="GO:0006310">
    <property type="term" value="P:DNA recombination"/>
    <property type="evidence" value="ECO:0007669"/>
    <property type="project" value="UniProtKB-KW"/>
</dbReference>
<dbReference type="SUPFAM" id="SSF52540">
    <property type="entry name" value="P-loop containing nucleoside triphosphate hydrolases"/>
    <property type="match status" value="1"/>
</dbReference>
<gene>
    <name evidence="3" type="ORF">CPB83DRAFT_682938</name>
</gene>
<accession>A0A9P6E6W8</accession>